<evidence type="ECO:0000313" key="10">
    <source>
        <dbReference type="EMBL" id="RYC74686.1"/>
    </source>
</evidence>
<organism evidence="10 11">
    <name type="scientific">Candidatus Nanosyncoccus alces</name>
    <dbReference type="NCBI Taxonomy" id="2171997"/>
    <lineage>
        <taxon>Bacteria</taxon>
        <taxon>Candidatus Saccharimonadota</taxon>
        <taxon>Candidatus Nanosyncoccalia</taxon>
        <taxon>Candidatus Nanosyncoccales</taxon>
        <taxon>Candidatus Nanosyncoccaceae</taxon>
        <taxon>Candidatus Nanosyncoccus</taxon>
    </lineage>
</organism>
<evidence type="ECO:0000259" key="8">
    <source>
        <dbReference type="Pfam" id="PF00924"/>
    </source>
</evidence>
<evidence type="ECO:0000256" key="2">
    <source>
        <dbReference type="ARBA" id="ARBA00008017"/>
    </source>
</evidence>
<comment type="similarity">
    <text evidence="2">Belongs to the MscS (TC 1.A.23) family.</text>
</comment>
<name>A0ABY0FLM5_9BACT</name>
<comment type="subcellular location">
    <subcellularLocation>
        <location evidence="1">Cell membrane</location>
        <topology evidence="1">Multi-pass membrane protein</topology>
    </subcellularLocation>
</comment>
<dbReference type="InterPro" id="IPR023408">
    <property type="entry name" value="MscS_beta-dom_sf"/>
</dbReference>
<dbReference type="PANTHER" id="PTHR30460">
    <property type="entry name" value="MODERATE CONDUCTANCE MECHANOSENSITIVE CHANNEL YBIO"/>
    <property type="match status" value="1"/>
</dbReference>
<protein>
    <submittedName>
        <fullName evidence="10">MscS family protein YkuT</fullName>
    </submittedName>
</protein>
<dbReference type="SUPFAM" id="SSF50182">
    <property type="entry name" value="Sm-like ribonucleoproteins"/>
    <property type="match status" value="1"/>
</dbReference>
<dbReference type="Gene3D" id="1.10.287.1260">
    <property type="match status" value="1"/>
</dbReference>
<dbReference type="EMBL" id="PRLM01000004">
    <property type="protein sequence ID" value="RYC74686.1"/>
    <property type="molecule type" value="Genomic_DNA"/>
</dbReference>
<reference evidence="10 11" key="2">
    <citation type="journal article" date="2020" name="Cell Rep.">
        <title>Acquisition and Adaptation of Ultra-small Parasitic Reduced Genome Bacteria to Mammalian Hosts.</title>
        <authorList>
            <person name="McLean J.S."/>
            <person name="Bor B."/>
            <person name="Kerns K.A."/>
            <person name="Liu Q."/>
            <person name="To T.T."/>
            <person name="Solden L."/>
            <person name="Hendrickson E.L."/>
            <person name="Wrighton K."/>
            <person name="Shi W."/>
            <person name="He X."/>
        </authorList>
    </citation>
    <scope>NUCLEOTIDE SEQUENCE [LARGE SCALE GENOMIC DNA]</scope>
    <source>
        <strain evidence="10 11">TM7_G3_2_Rum_HOT_351B</strain>
    </source>
</reference>
<evidence type="ECO:0000256" key="7">
    <source>
        <dbReference type="SAM" id="Phobius"/>
    </source>
</evidence>
<feature type="transmembrane region" description="Helical" evidence="7">
    <location>
        <begin position="59"/>
        <end position="77"/>
    </location>
</feature>
<evidence type="ECO:0000256" key="5">
    <source>
        <dbReference type="ARBA" id="ARBA00022989"/>
    </source>
</evidence>
<keyword evidence="4 7" id="KW-0812">Transmembrane</keyword>
<feature type="domain" description="Mechanosensitive ion channel transmembrane helices 2/3" evidence="9">
    <location>
        <begin position="68"/>
        <end position="103"/>
    </location>
</feature>
<dbReference type="Gene3D" id="2.30.30.60">
    <property type="match status" value="1"/>
</dbReference>
<dbReference type="Pfam" id="PF21088">
    <property type="entry name" value="MS_channel_1st"/>
    <property type="match status" value="1"/>
</dbReference>
<proteinExistence type="inferred from homology"/>
<dbReference type="InterPro" id="IPR010920">
    <property type="entry name" value="LSM_dom_sf"/>
</dbReference>
<dbReference type="InterPro" id="IPR011066">
    <property type="entry name" value="MscS_channel_C_sf"/>
</dbReference>
<keyword evidence="3" id="KW-1003">Cell membrane</keyword>
<comment type="caution">
    <text evidence="10">The sequence shown here is derived from an EMBL/GenBank/DDBJ whole genome shotgun (WGS) entry which is preliminary data.</text>
</comment>
<dbReference type="InterPro" id="IPR049142">
    <property type="entry name" value="MS_channel_1st"/>
</dbReference>
<gene>
    <name evidence="10" type="primary">ykuT</name>
    <name evidence="10" type="ORF">G3RUM_00438</name>
</gene>
<keyword evidence="5 7" id="KW-1133">Transmembrane helix</keyword>
<evidence type="ECO:0000256" key="6">
    <source>
        <dbReference type="ARBA" id="ARBA00023136"/>
    </source>
</evidence>
<evidence type="ECO:0000313" key="11">
    <source>
        <dbReference type="Proteomes" id="UP001191019"/>
    </source>
</evidence>
<feature type="transmembrane region" description="Helical" evidence="7">
    <location>
        <begin position="83"/>
        <end position="102"/>
    </location>
</feature>
<dbReference type="InterPro" id="IPR011014">
    <property type="entry name" value="MscS_channel_TM-2"/>
</dbReference>
<evidence type="ECO:0000256" key="1">
    <source>
        <dbReference type="ARBA" id="ARBA00004651"/>
    </source>
</evidence>
<accession>A0ABY0FLM5</accession>
<keyword evidence="6 7" id="KW-0472">Membrane</keyword>
<evidence type="ECO:0000256" key="4">
    <source>
        <dbReference type="ARBA" id="ARBA00022692"/>
    </source>
</evidence>
<dbReference type="PANTHER" id="PTHR30460:SF0">
    <property type="entry name" value="MODERATE CONDUCTANCE MECHANOSENSITIVE CHANNEL YBIO"/>
    <property type="match status" value="1"/>
</dbReference>
<dbReference type="RefSeq" id="WP_129734949.1">
    <property type="nucleotide sequence ID" value="NZ_PRLM01000004.1"/>
</dbReference>
<dbReference type="SUPFAM" id="SSF82689">
    <property type="entry name" value="Mechanosensitive channel protein MscS (YggB), C-terminal domain"/>
    <property type="match status" value="1"/>
</dbReference>
<dbReference type="InterPro" id="IPR006685">
    <property type="entry name" value="MscS_channel_2nd"/>
</dbReference>
<keyword evidence="11" id="KW-1185">Reference proteome</keyword>
<reference evidence="10 11" key="1">
    <citation type="journal article" date="2018" name="bioRxiv">
        <title>Evidence of independent acquisition and adaption of ultra-small bacteria to human hosts across the highly diverse yet reduced genomes of the phylum Saccharibacteria.</title>
        <authorList>
            <person name="McLean J.S."/>
            <person name="Bor B."/>
            <person name="To T.T."/>
            <person name="Liu Q."/>
            <person name="Kearns K.A."/>
            <person name="Solden L.M."/>
            <person name="Wrighton K.C."/>
            <person name="He X."/>
            <person name="Shi W."/>
        </authorList>
    </citation>
    <scope>NUCLEOTIDE SEQUENCE [LARGE SCALE GENOMIC DNA]</scope>
    <source>
        <strain evidence="10 11">TM7_G3_2_Rum_HOT_351B</strain>
    </source>
</reference>
<dbReference type="Proteomes" id="UP001191019">
    <property type="component" value="Unassembled WGS sequence"/>
</dbReference>
<evidence type="ECO:0000259" key="9">
    <source>
        <dbReference type="Pfam" id="PF21088"/>
    </source>
</evidence>
<dbReference type="Pfam" id="PF00924">
    <property type="entry name" value="MS_channel_2nd"/>
    <property type="match status" value="1"/>
</dbReference>
<dbReference type="SUPFAM" id="SSF82861">
    <property type="entry name" value="Mechanosensitive channel protein MscS (YggB), transmembrane region"/>
    <property type="match status" value="1"/>
</dbReference>
<sequence length="266" mass="29937">MQLVEDIISNTWFQRAFWSIIVVLLSLLIYHVISRFLTAKEKRSSKIMSNKKNKTLIRMLKSIVAGTLSIITVLMVLEIYGVNVTSMLAGVGIAGIVIGFALQDSLKDIIRGFVIVSDNYYEIGDVIKFGDNLGPVVSVSLLTTKIQDINTMNIVSIANRNVDKVEVDPGYIYIPIPMPYELKVEKAEEIMHEIVKNLQKQERIATAAYQGITKFDTSALDYQVAVTCDPTDRLQARRDALCAIYTTMEAHKIHVPYTQLNLHQKK</sequence>
<feature type="transmembrane region" description="Helical" evidence="7">
    <location>
        <begin position="16"/>
        <end position="38"/>
    </location>
</feature>
<dbReference type="InterPro" id="IPR045276">
    <property type="entry name" value="YbiO_bact"/>
</dbReference>
<dbReference type="Gene3D" id="3.30.70.100">
    <property type="match status" value="1"/>
</dbReference>
<feature type="domain" description="Mechanosensitive ion channel MscS" evidence="8">
    <location>
        <begin position="104"/>
        <end position="161"/>
    </location>
</feature>
<evidence type="ECO:0000256" key="3">
    <source>
        <dbReference type="ARBA" id="ARBA00022475"/>
    </source>
</evidence>